<dbReference type="PROSITE" id="PS50198">
    <property type="entry name" value="PPIC_PPIASE_2"/>
    <property type="match status" value="1"/>
</dbReference>
<evidence type="ECO:0000256" key="1">
    <source>
        <dbReference type="ARBA" id="ARBA00004382"/>
    </source>
</evidence>
<evidence type="ECO:0000256" key="3">
    <source>
        <dbReference type="ARBA" id="ARBA00022519"/>
    </source>
</evidence>
<evidence type="ECO:0000256" key="12">
    <source>
        <dbReference type="SAM" id="Phobius"/>
    </source>
</evidence>
<keyword evidence="5 12" id="KW-1133">Transmembrane helix</keyword>
<dbReference type="InterPro" id="IPR052029">
    <property type="entry name" value="PpiD_chaperone"/>
</dbReference>
<dbReference type="InterPro" id="IPR000297">
    <property type="entry name" value="PPIase_PpiC"/>
</dbReference>
<dbReference type="GO" id="GO:0003755">
    <property type="term" value="F:peptidyl-prolyl cis-trans isomerase activity"/>
    <property type="evidence" value="ECO:0007669"/>
    <property type="project" value="UniProtKB-KW"/>
</dbReference>
<keyword evidence="4 12" id="KW-0812">Transmembrane</keyword>
<keyword evidence="11 14" id="KW-0413">Isomerase</keyword>
<evidence type="ECO:0000256" key="8">
    <source>
        <dbReference type="ARBA" id="ARBA00038408"/>
    </source>
</evidence>
<reference evidence="14" key="1">
    <citation type="journal article" date="2020" name="mSystems">
        <title>Genome- and Community-Level Interaction Insights into Carbon Utilization and Element Cycling Functions of Hydrothermarchaeota in Hydrothermal Sediment.</title>
        <authorList>
            <person name="Zhou Z."/>
            <person name="Liu Y."/>
            <person name="Xu W."/>
            <person name="Pan J."/>
            <person name="Luo Z.H."/>
            <person name="Li M."/>
        </authorList>
    </citation>
    <scope>NUCLEOTIDE SEQUENCE [LARGE SCALE GENOMIC DNA]</scope>
    <source>
        <strain evidence="14">HyVt-345</strain>
    </source>
</reference>
<dbReference type="InterPro" id="IPR046357">
    <property type="entry name" value="PPIase_dom_sf"/>
</dbReference>
<protein>
    <recommendedName>
        <fullName evidence="9">Periplasmic chaperone PpiD</fullName>
    </recommendedName>
    <alternativeName>
        <fullName evidence="10">Periplasmic folding chaperone</fullName>
    </alternativeName>
</protein>
<dbReference type="Proteomes" id="UP000886191">
    <property type="component" value="Unassembled WGS sequence"/>
</dbReference>
<dbReference type="PANTHER" id="PTHR47529">
    <property type="entry name" value="PEPTIDYL-PROLYL CIS-TRANS ISOMERASE D"/>
    <property type="match status" value="1"/>
</dbReference>
<dbReference type="SUPFAM" id="SSF54534">
    <property type="entry name" value="FKBP-like"/>
    <property type="match status" value="1"/>
</dbReference>
<dbReference type="EMBL" id="DRGL01000023">
    <property type="protein sequence ID" value="HEA20267.1"/>
    <property type="molecule type" value="Genomic_DNA"/>
</dbReference>
<keyword evidence="3" id="KW-0997">Cell inner membrane</keyword>
<dbReference type="Pfam" id="PF13616">
    <property type="entry name" value="Rotamase_3"/>
    <property type="match status" value="1"/>
</dbReference>
<accession>A0A831VQY8</accession>
<dbReference type="SUPFAM" id="SSF109998">
    <property type="entry name" value="Triger factor/SurA peptide-binding domain-like"/>
    <property type="match status" value="1"/>
</dbReference>
<evidence type="ECO:0000256" key="10">
    <source>
        <dbReference type="ARBA" id="ARBA00042775"/>
    </source>
</evidence>
<dbReference type="Gene3D" id="3.10.50.40">
    <property type="match status" value="1"/>
</dbReference>
<dbReference type="PANTHER" id="PTHR47529:SF1">
    <property type="entry name" value="PERIPLASMIC CHAPERONE PPID"/>
    <property type="match status" value="1"/>
</dbReference>
<evidence type="ECO:0000256" key="2">
    <source>
        <dbReference type="ARBA" id="ARBA00022475"/>
    </source>
</evidence>
<evidence type="ECO:0000256" key="6">
    <source>
        <dbReference type="ARBA" id="ARBA00023136"/>
    </source>
</evidence>
<evidence type="ECO:0000256" key="4">
    <source>
        <dbReference type="ARBA" id="ARBA00022692"/>
    </source>
</evidence>
<proteinExistence type="inferred from homology"/>
<evidence type="ECO:0000256" key="11">
    <source>
        <dbReference type="PROSITE-ProRule" id="PRU00278"/>
    </source>
</evidence>
<evidence type="ECO:0000259" key="13">
    <source>
        <dbReference type="PROSITE" id="PS50198"/>
    </source>
</evidence>
<evidence type="ECO:0000256" key="5">
    <source>
        <dbReference type="ARBA" id="ARBA00022989"/>
    </source>
</evidence>
<dbReference type="Pfam" id="PF13623">
    <property type="entry name" value="SurA_N_2"/>
    <property type="match status" value="1"/>
</dbReference>
<keyword evidence="2" id="KW-1003">Cell membrane</keyword>
<evidence type="ECO:0000256" key="9">
    <source>
        <dbReference type="ARBA" id="ARBA00040743"/>
    </source>
</evidence>
<dbReference type="AlphaFoldDB" id="A0A831VQY8"/>
<feature type="transmembrane region" description="Helical" evidence="12">
    <location>
        <begin position="12"/>
        <end position="36"/>
    </location>
</feature>
<keyword evidence="6 12" id="KW-0472">Membrane</keyword>
<sequence>MAILESIRKQTTILILIIGLALFAFVISGVFTAGGLSGGKAGSSIAEINGEDLSIDDFRNQVDIASQNSGPNVSTMQTVNQVWDQEVRNTIMGQQLAHLGINIEQDQIMNYVGTIPGYAQNPQFQNENGVFDENKFRSFIADLKVNNPAQYQFWLQNEASIIQSAKQQAYFNLIKAGVGATLKEGELEYRLATDKMDIKYVHIPFTSIADSSVSVSKSEIRSYIDEHKDNFKQDAARDIQFVYFEEKPSAEDEKGVEDAINELMKERVEYNETSDTNDTIAGFKETNDMAAFLDRSSDIKFDTIYKEKNQLPTKFADTLMNLQVGEIFGPYRDGDMFKVTKMMDRKANGSVKASHILIAYKEAERADPKVTRTKEEAEVEAKRLLKEARKKDAKFVELARDNSDGPSAPNGGDLGYFQEGRMVPEFNDFAFQNPVGSIGLVETNFGFHIIKVDDKRDIVQLAELAREIEPSEKTIDGLFTEATQFEMESISSDDAFSKLAKDKKFVVRPVNKLNATDENLPGLSSQRNIVQWAFMDDTNVGDIKRFDLNSGYAVVQLTKKYDAGLMSVEDASATVLPKIRKERKAAQIISANKGKSIEEIAKENNVSSSTASALTVKSPTLPGSGSEPAVVGAAFAMKQGDTSELIEGNTGIFKITVTKKTDAPKLDNYSTYATSLKSAREGQVNTAVYNALKDNSEIEDNRAVFY</sequence>
<keyword evidence="7" id="KW-0143">Chaperone</keyword>
<comment type="subcellular location">
    <subcellularLocation>
        <location evidence="1">Cell inner membrane</location>
        <topology evidence="1">Single-pass type II membrane protein</topology>
        <orientation evidence="1">Periplasmic side</orientation>
    </subcellularLocation>
</comment>
<comment type="similarity">
    <text evidence="8">Belongs to the PpiD chaperone family.</text>
</comment>
<evidence type="ECO:0000256" key="7">
    <source>
        <dbReference type="ARBA" id="ARBA00023186"/>
    </source>
</evidence>
<feature type="domain" description="PpiC" evidence="13">
    <location>
        <begin position="348"/>
        <end position="454"/>
    </location>
</feature>
<comment type="caution">
    <text evidence="14">The sequence shown here is derived from an EMBL/GenBank/DDBJ whole genome shotgun (WGS) entry which is preliminary data.</text>
</comment>
<dbReference type="InterPro" id="IPR027304">
    <property type="entry name" value="Trigger_fact/SurA_dom_sf"/>
</dbReference>
<evidence type="ECO:0000313" key="14">
    <source>
        <dbReference type="EMBL" id="HEA20267.1"/>
    </source>
</evidence>
<name>A0A831VQY8_9FLAO</name>
<dbReference type="GO" id="GO:0005886">
    <property type="term" value="C:plasma membrane"/>
    <property type="evidence" value="ECO:0007669"/>
    <property type="project" value="UniProtKB-SubCell"/>
</dbReference>
<keyword evidence="11" id="KW-0697">Rotamase</keyword>
<organism evidence="14">
    <name type="scientific">Pricia antarctica</name>
    <dbReference type="NCBI Taxonomy" id="641691"/>
    <lineage>
        <taxon>Bacteria</taxon>
        <taxon>Pseudomonadati</taxon>
        <taxon>Bacteroidota</taxon>
        <taxon>Flavobacteriia</taxon>
        <taxon>Flavobacteriales</taxon>
        <taxon>Flavobacteriaceae</taxon>
        <taxon>Pricia</taxon>
    </lineage>
</organism>
<gene>
    <name evidence="14" type="ORF">ENH87_05050</name>
</gene>